<reference evidence="2" key="1">
    <citation type="journal article" date="2014" name="Int. J. Syst. Evol. Microbiol.">
        <title>Complete genome sequence of Corynebacterium casei LMG S-19264T (=DSM 44701T), isolated from a smear-ripened cheese.</title>
        <authorList>
            <consortium name="US DOE Joint Genome Institute (JGI-PGF)"/>
            <person name="Walter F."/>
            <person name="Albersmeier A."/>
            <person name="Kalinowski J."/>
            <person name="Ruckert C."/>
        </authorList>
    </citation>
    <scope>NUCLEOTIDE SEQUENCE</scope>
    <source>
        <strain evidence="2">KCTC 12711</strain>
    </source>
</reference>
<dbReference type="Proteomes" id="UP000614811">
    <property type="component" value="Unassembled WGS sequence"/>
</dbReference>
<feature type="compositionally biased region" description="Basic and acidic residues" evidence="1">
    <location>
        <begin position="15"/>
        <end position="32"/>
    </location>
</feature>
<keyword evidence="3" id="KW-1185">Reference proteome</keyword>
<evidence type="ECO:0000313" key="2">
    <source>
        <dbReference type="EMBL" id="GHA06453.1"/>
    </source>
</evidence>
<gene>
    <name evidence="2" type="ORF">GCM10008090_15160</name>
</gene>
<evidence type="ECO:0000256" key="1">
    <source>
        <dbReference type="SAM" id="MobiDB-lite"/>
    </source>
</evidence>
<feature type="compositionally biased region" description="Polar residues" evidence="1">
    <location>
        <begin position="1"/>
        <end position="13"/>
    </location>
</feature>
<proteinExistence type="predicted"/>
<sequence>MAKSSTTRIQQVANKAHDAVDKTADAAENVDARVRETAEQVKAKTNESVDTMKTASANAQQTVTDYVNDNPMKALGIAFGAGVIATAILRK</sequence>
<organism evidence="2 3">
    <name type="scientific">Arenicella chitinivorans</name>
    <dbReference type="NCBI Taxonomy" id="1329800"/>
    <lineage>
        <taxon>Bacteria</taxon>
        <taxon>Pseudomonadati</taxon>
        <taxon>Pseudomonadota</taxon>
        <taxon>Gammaproteobacteria</taxon>
        <taxon>Arenicellales</taxon>
        <taxon>Arenicellaceae</taxon>
        <taxon>Arenicella</taxon>
    </lineage>
</organism>
<name>A0A918RQM4_9GAMM</name>
<evidence type="ECO:0008006" key="4">
    <source>
        <dbReference type="Google" id="ProtNLM"/>
    </source>
</evidence>
<protein>
    <recommendedName>
        <fullName evidence="4">DUF883 domain-containing protein</fullName>
    </recommendedName>
</protein>
<evidence type="ECO:0000313" key="3">
    <source>
        <dbReference type="Proteomes" id="UP000614811"/>
    </source>
</evidence>
<dbReference type="AlphaFoldDB" id="A0A918RQM4"/>
<reference evidence="2" key="2">
    <citation type="submission" date="2020-09" db="EMBL/GenBank/DDBJ databases">
        <authorList>
            <person name="Sun Q."/>
            <person name="Kim S."/>
        </authorList>
    </citation>
    <scope>NUCLEOTIDE SEQUENCE</scope>
    <source>
        <strain evidence="2">KCTC 12711</strain>
    </source>
</reference>
<comment type="caution">
    <text evidence="2">The sequence shown here is derived from an EMBL/GenBank/DDBJ whole genome shotgun (WGS) entry which is preliminary data.</text>
</comment>
<feature type="region of interest" description="Disordered" evidence="1">
    <location>
        <begin position="1"/>
        <end position="32"/>
    </location>
</feature>
<accession>A0A918RQM4</accession>
<dbReference type="EMBL" id="BMXA01000002">
    <property type="protein sequence ID" value="GHA06453.1"/>
    <property type="molecule type" value="Genomic_DNA"/>
</dbReference>
<dbReference type="RefSeq" id="WP_189399498.1">
    <property type="nucleotide sequence ID" value="NZ_BMXA01000002.1"/>
</dbReference>
<dbReference type="Gene3D" id="1.10.287.700">
    <property type="entry name" value="Helix hairpin bin"/>
    <property type="match status" value="1"/>
</dbReference>